<sequence length="205" mass="22030">MLRRSAWTSAVIDGVAARTTAYLAGRGTLPRGTDAIPYQWIVAARGRDLQACGAKETAPAECLNALGDAGWDALMGAADSSLRSGELAAALVGSGLAALRIREVADPAAVRPVWRRAPLCALLLTAPLLPYLSGGPTYDTSELYPQEEELLDEVGQFLINSKGCLRRVWGGRRPKPPRDGQAAGCRPWLSRWQRAVRRQGRLRGA</sequence>
<accession>A0ABN5HTX5</accession>
<dbReference type="EMBL" id="CP026652">
    <property type="protein sequence ID" value="AVH54595.1"/>
    <property type="molecule type" value="Genomic_DNA"/>
</dbReference>
<keyword evidence="2" id="KW-1185">Reference proteome</keyword>
<reference evidence="1 2" key="1">
    <citation type="submission" date="2018-02" db="EMBL/GenBank/DDBJ databases">
        <title>Complete genome sequence of Streptomyces dengpaensis, the producer of angucyclines.</title>
        <authorList>
            <person name="Yumei L."/>
        </authorList>
    </citation>
    <scope>NUCLEOTIDE SEQUENCE [LARGE SCALE GENOMIC DNA]</scope>
    <source>
        <strain evidence="1 2">XZHG99</strain>
    </source>
</reference>
<gene>
    <name evidence="1" type="ORF">C4B68_00675</name>
</gene>
<proteinExistence type="predicted"/>
<protein>
    <submittedName>
        <fullName evidence="1">Uncharacterized protein</fullName>
    </submittedName>
</protein>
<dbReference type="RefSeq" id="WP_099506785.1">
    <property type="nucleotide sequence ID" value="NZ_CP026652.1"/>
</dbReference>
<name>A0ABN5HTX5_9ACTN</name>
<evidence type="ECO:0000313" key="1">
    <source>
        <dbReference type="EMBL" id="AVH54595.1"/>
    </source>
</evidence>
<evidence type="ECO:0000313" key="2">
    <source>
        <dbReference type="Proteomes" id="UP000238413"/>
    </source>
</evidence>
<dbReference type="Proteomes" id="UP000238413">
    <property type="component" value="Chromosome"/>
</dbReference>
<organism evidence="1 2">
    <name type="scientific">Streptomyces dengpaensis</name>
    <dbReference type="NCBI Taxonomy" id="2049881"/>
    <lineage>
        <taxon>Bacteria</taxon>
        <taxon>Bacillati</taxon>
        <taxon>Actinomycetota</taxon>
        <taxon>Actinomycetes</taxon>
        <taxon>Kitasatosporales</taxon>
        <taxon>Streptomycetaceae</taxon>
        <taxon>Streptomyces</taxon>
    </lineage>
</organism>